<dbReference type="AlphaFoldDB" id="A0A5C5BBR3"/>
<dbReference type="EMBL" id="VENP01000052">
    <property type="protein sequence ID" value="TNU73316.1"/>
    <property type="molecule type" value="Genomic_DNA"/>
</dbReference>
<keyword evidence="2" id="KW-0812">Transmembrane</keyword>
<keyword evidence="5" id="KW-1185">Reference proteome</keyword>
<organism evidence="4 5">
    <name type="scientific">Miniimonas arenae</name>
    <dbReference type="NCBI Taxonomy" id="676201"/>
    <lineage>
        <taxon>Bacteria</taxon>
        <taxon>Bacillati</taxon>
        <taxon>Actinomycetota</taxon>
        <taxon>Actinomycetes</taxon>
        <taxon>Micrococcales</taxon>
        <taxon>Beutenbergiaceae</taxon>
        <taxon>Miniimonas</taxon>
    </lineage>
</organism>
<feature type="transmembrane region" description="Helical" evidence="2">
    <location>
        <begin position="39"/>
        <end position="60"/>
    </location>
</feature>
<dbReference type="Proteomes" id="UP000313849">
    <property type="component" value="Unassembled WGS sequence"/>
</dbReference>
<dbReference type="InterPro" id="IPR012336">
    <property type="entry name" value="Thioredoxin-like_fold"/>
</dbReference>
<evidence type="ECO:0000313" key="5">
    <source>
        <dbReference type="Proteomes" id="UP000313849"/>
    </source>
</evidence>
<feature type="domain" description="Thioredoxin-like fold" evidence="3">
    <location>
        <begin position="101"/>
        <end position="246"/>
    </location>
</feature>
<feature type="compositionally biased region" description="Basic and acidic residues" evidence="1">
    <location>
        <begin position="9"/>
        <end position="29"/>
    </location>
</feature>
<dbReference type="RefSeq" id="WP_108718163.1">
    <property type="nucleotide sequence ID" value="NZ_DAMDJA010000032.1"/>
</dbReference>
<gene>
    <name evidence="4" type="ORF">FH969_12040</name>
</gene>
<keyword evidence="2" id="KW-1133">Transmembrane helix</keyword>
<dbReference type="SUPFAM" id="SSF52833">
    <property type="entry name" value="Thioredoxin-like"/>
    <property type="match status" value="1"/>
</dbReference>
<dbReference type="Pfam" id="PF13462">
    <property type="entry name" value="Thioredoxin_4"/>
    <property type="match status" value="1"/>
</dbReference>
<accession>A0A5C5BBR3</accession>
<dbReference type="OrthoDB" id="117402at2"/>
<sequence>MTTPKNTKPTREQRRDAARAQAEKLRQEQAARERRSRNILLGVLAGVVVLVVAAGIWIYAESQKTLLDEFDGATPANSDSSGGISVGATAAGTVNEGASDLQVYLDFMCPYCGMFEDANGSDLDTLRSSGDLTVTYHLLANLDSLSMGTQYSTRTANAAATVASEAPDAFVPFVEGLFAQQPEENTEGLTDDEIAQIAVDAGVPQEVADTFTDGTYNEWVAVATQQAKREGVSGTPTVKLDGKTLPQTVNFYEPGTLSSYLAEQGVGG</sequence>
<dbReference type="InterPro" id="IPR036249">
    <property type="entry name" value="Thioredoxin-like_sf"/>
</dbReference>
<evidence type="ECO:0000313" key="4">
    <source>
        <dbReference type="EMBL" id="TNU73316.1"/>
    </source>
</evidence>
<protein>
    <submittedName>
        <fullName evidence="4">Disulfide bond formation protein DsbA</fullName>
    </submittedName>
</protein>
<evidence type="ECO:0000256" key="2">
    <source>
        <dbReference type="SAM" id="Phobius"/>
    </source>
</evidence>
<proteinExistence type="predicted"/>
<name>A0A5C5BBR3_9MICO</name>
<reference evidence="4 5" key="1">
    <citation type="submission" date="2019-06" db="EMBL/GenBank/DDBJ databases">
        <title>Draft genome sequence of Miniimonas arenae KCTC 19750T isolated from sea sand.</title>
        <authorList>
            <person name="Park S.-J."/>
        </authorList>
    </citation>
    <scope>NUCLEOTIDE SEQUENCE [LARGE SCALE GENOMIC DNA]</scope>
    <source>
        <strain evidence="4 5">KCTC 19750</strain>
    </source>
</reference>
<keyword evidence="2" id="KW-0472">Membrane</keyword>
<evidence type="ECO:0000256" key="1">
    <source>
        <dbReference type="SAM" id="MobiDB-lite"/>
    </source>
</evidence>
<dbReference type="Gene3D" id="3.40.30.10">
    <property type="entry name" value="Glutaredoxin"/>
    <property type="match status" value="1"/>
</dbReference>
<feature type="region of interest" description="Disordered" evidence="1">
    <location>
        <begin position="1"/>
        <end position="29"/>
    </location>
</feature>
<evidence type="ECO:0000259" key="3">
    <source>
        <dbReference type="Pfam" id="PF13462"/>
    </source>
</evidence>
<comment type="caution">
    <text evidence="4">The sequence shown here is derived from an EMBL/GenBank/DDBJ whole genome shotgun (WGS) entry which is preliminary data.</text>
</comment>